<accession>A0A948RYA4</accession>
<protein>
    <submittedName>
        <fullName evidence="3">Tetratricopeptide repeat protein</fullName>
    </submittedName>
</protein>
<name>A0A948RYA4_UNCEI</name>
<dbReference type="InterPro" id="IPR011990">
    <property type="entry name" value="TPR-like_helical_dom_sf"/>
</dbReference>
<dbReference type="InterPro" id="IPR019734">
    <property type="entry name" value="TPR_rpt"/>
</dbReference>
<reference evidence="3" key="1">
    <citation type="submission" date="2021-05" db="EMBL/GenBank/DDBJ databases">
        <title>Energy efficiency and biological interactions define the core microbiome of deep oligotrophic groundwater.</title>
        <authorList>
            <person name="Mehrshad M."/>
            <person name="Lopez-Fernandez M."/>
            <person name="Bell E."/>
            <person name="Bernier-Latmani R."/>
            <person name="Bertilsson S."/>
            <person name="Dopson M."/>
        </authorList>
    </citation>
    <scope>NUCLEOTIDE SEQUENCE</scope>
    <source>
        <strain evidence="3">Modern_marine.mb.64</strain>
    </source>
</reference>
<dbReference type="InterPro" id="IPR036514">
    <property type="entry name" value="SGNH_hydro_sf"/>
</dbReference>
<dbReference type="Proteomes" id="UP000777784">
    <property type="component" value="Unassembled WGS sequence"/>
</dbReference>
<dbReference type="PANTHER" id="PTHR30383:SF5">
    <property type="entry name" value="SGNH HYDROLASE-TYPE ESTERASE DOMAIN-CONTAINING PROTEIN"/>
    <property type="match status" value="1"/>
</dbReference>
<dbReference type="GO" id="GO:0004622">
    <property type="term" value="F:phosphatidylcholine lysophospholipase activity"/>
    <property type="evidence" value="ECO:0007669"/>
    <property type="project" value="TreeGrafter"/>
</dbReference>
<evidence type="ECO:0000313" key="4">
    <source>
        <dbReference type="Proteomes" id="UP000777784"/>
    </source>
</evidence>
<dbReference type="PANTHER" id="PTHR30383">
    <property type="entry name" value="THIOESTERASE 1/PROTEASE 1/LYSOPHOSPHOLIPASE L1"/>
    <property type="match status" value="1"/>
</dbReference>
<keyword evidence="1" id="KW-0802">TPR repeat</keyword>
<evidence type="ECO:0000256" key="1">
    <source>
        <dbReference type="PROSITE-ProRule" id="PRU00339"/>
    </source>
</evidence>
<keyword evidence="2" id="KW-1133">Transmembrane helix</keyword>
<sequence length="676" mass="75289">MAQKARISGVKLWIFRGTAILLPFVLIALVEIGFRIAGVATPESLFREVKFGSIHKFQTNPRVAERDFPPELARIMPAPGFQAFDAIKPEGRLRVFCLGASTTAGFPFPAHLSYPALLNEKLSIYLPTKGIEVINCGISAVASFTIVDFTREVLRQGPDLVVIYTGHNEYYGAWGAASSAGPGGSSSRLLPFMRWVQHSRIWRYLSSKTREPDIAPGTLMERMVARPEIDPRSPLSLRAEKDYRNNLRKMIKACKRYDVPVVFCEPVSNLSGHYPFGSLLENDPTLVQSRREKLWGLEKGYLEGRVSAVDVSSYWRALVAEDSTGADLWYHGGWLTAVAGDTTASVEAYTLARDWDTVRFRADSRLLNILRTICRDEEVPLVPLTAQFQAATRGPAPGGDLFMEHLHPGFIGQLIIAESICGKLEEIGWPDPGIQWQDSDEFSARELLQMAGLTQLDALHADLHVAHLLTRWPYAHPQGLNVSPSQAVLEADPMRQYRVPSAYREAYAIWNAGKPADTETAGFEESIGWPELPDTMALRLAQMVIKKDLSILDGHVALGNYYRERGELAKAFVEFRAAARLFPVDPDNYIRAGNTLLKAGYRERARDYLLEALSLSPGRKDVMAVVADCDVEAGRLEEARIWIDRILAVEPGNPQAMALLQKMRERTRESGGPEGR</sequence>
<evidence type="ECO:0000313" key="3">
    <source>
        <dbReference type="EMBL" id="MBU2691802.1"/>
    </source>
</evidence>
<feature type="repeat" description="TPR" evidence="1">
    <location>
        <begin position="552"/>
        <end position="585"/>
    </location>
</feature>
<dbReference type="Gene3D" id="1.25.40.10">
    <property type="entry name" value="Tetratricopeptide repeat domain"/>
    <property type="match status" value="1"/>
</dbReference>
<dbReference type="Pfam" id="PF14559">
    <property type="entry name" value="TPR_19"/>
    <property type="match status" value="1"/>
</dbReference>
<dbReference type="SUPFAM" id="SSF48452">
    <property type="entry name" value="TPR-like"/>
    <property type="match status" value="1"/>
</dbReference>
<gene>
    <name evidence="3" type="ORF">KJ970_12850</name>
</gene>
<dbReference type="AlphaFoldDB" id="A0A948RYA4"/>
<feature type="transmembrane region" description="Helical" evidence="2">
    <location>
        <begin position="12"/>
        <end position="34"/>
    </location>
</feature>
<proteinExistence type="predicted"/>
<organism evidence="3 4">
    <name type="scientific">Eiseniibacteriota bacterium</name>
    <dbReference type="NCBI Taxonomy" id="2212470"/>
    <lineage>
        <taxon>Bacteria</taxon>
        <taxon>Candidatus Eiseniibacteriota</taxon>
    </lineage>
</organism>
<dbReference type="PROSITE" id="PS50005">
    <property type="entry name" value="TPR"/>
    <property type="match status" value="2"/>
</dbReference>
<dbReference type="SUPFAM" id="SSF52266">
    <property type="entry name" value="SGNH hydrolase"/>
    <property type="match status" value="1"/>
</dbReference>
<dbReference type="InterPro" id="IPR051532">
    <property type="entry name" value="Ester_Hydrolysis_Enzymes"/>
</dbReference>
<dbReference type="Gene3D" id="3.40.50.1110">
    <property type="entry name" value="SGNH hydrolase"/>
    <property type="match status" value="1"/>
</dbReference>
<keyword evidence="2" id="KW-0472">Membrane</keyword>
<evidence type="ECO:0000256" key="2">
    <source>
        <dbReference type="SAM" id="Phobius"/>
    </source>
</evidence>
<feature type="repeat" description="TPR" evidence="1">
    <location>
        <begin position="586"/>
        <end position="619"/>
    </location>
</feature>
<keyword evidence="2" id="KW-0812">Transmembrane</keyword>
<dbReference type="EMBL" id="JAHJDP010000077">
    <property type="protein sequence ID" value="MBU2691802.1"/>
    <property type="molecule type" value="Genomic_DNA"/>
</dbReference>
<comment type="caution">
    <text evidence="3">The sequence shown here is derived from an EMBL/GenBank/DDBJ whole genome shotgun (WGS) entry which is preliminary data.</text>
</comment>